<gene>
    <name evidence="3" type="ORF">SAMN04488524_1349</name>
</gene>
<dbReference type="Proteomes" id="UP000192756">
    <property type="component" value="Unassembled WGS sequence"/>
</dbReference>
<dbReference type="InterPro" id="IPR010333">
    <property type="entry name" value="VirJ"/>
</dbReference>
<evidence type="ECO:0000256" key="1">
    <source>
        <dbReference type="SAM" id="SignalP"/>
    </source>
</evidence>
<sequence>MMKYMLLLISLLCFNDKILAQTDTSSITHGGFGKVLIYHPKGRPTSVTLFVSGDGGWKNGVIDMARTLTAQGSMVLGIDARHYGYHLSKETSDCLYPAADFEELSLYVQKKYKFASYYKPILAGYSYGAVLVYGVLAQAPANTFKGAIALGFCPDINLKRPLCKGNGLTQRVLKQGVSFYLERTMKLTAPFIVLNGLKDQTCPFAATEDFLKDMPNAELIPLKVGHGFLVTVNWQEALIQAYRKLEKESVFSSSTENNLPLTIVPSTRKTDLPLIFMISGDGGWTSFDQSLAQAFADQGLPVVGLDAQKYFWKAKTPEGAAAEISKAITQYSFEMGKDKFILAGYSFGASIVPFIGNRLSASLKSKLKTVVSLSPDESADFEIHIIDMLNFDGAHPYNVVAEFKKLRGIPSICIFGSGESNNVPDRFRKAGVEVGIIPGNHHFNDDFQRIVKEVMGYSK</sequence>
<feature type="domain" description="Bacterial virulence" evidence="2">
    <location>
        <begin position="275"/>
        <end position="455"/>
    </location>
</feature>
<protein>
    <submittedName>
        <fullName evidence="3">Type IV secretory pathway, VirJ component</fullName>
    </submittedName>
</protein>
<evidence type="ECO:0000259" key="2">
    <source>
        <dbReference type="Pfam" id="PF06057"/>
    </source>
</evidence>
<feature type="signal peptide" evidence="1">
    <location>
        <begin position="1"/>
        <end position="20"/>
    </location>
</feature>
<feature type="domain" description="Bacterial virulence" evidence="2">
    <location>
        <begin position="47"/>
        <end position="139"/>
    </location>
</feature>
<dbReference type="InterPro" id="IPR029058">
    <property type="entry name" value="AB_hydrolase_fold"/>
</dbReference>
<evidence type="ECO:0000313" key="3">
    <source>
        <dbReference type="EMBL" id="SMC59028.1"/>
    </source>
</evidence>
<accession>A0A1W2AFK9</accession>
<feature type="chain" id="PRO_5013343215" evidence="1">
    <location>
        <begin position="21"/>
        <end position="459"/>
    </location>
</feature>
<proteinExistence type="predicted"/>
<dbReference type="OrthoDB" id="641022at2"/>
<dbReference type="AlphaFoldDB" id="A0A1W2AFK9"/>
<dbReference type="STRING" id="151894.SAMN04488524_1349"/>
<organism evidence="3 4">
    <name type="scientific">Pedobacter africanus</name>
    <dbReference type="NCBI Taxonomy" id="151894"/>
    <lineage>
        <taxon>Bacteria</taxon>
        <taxon>Pseudomonadati</taxon>
        <taxon>Bacteroidota</taxon>
        <taxon>Sphingobacteriia</taxon>
        <taxon>Sphingobacteriales</taxon>
        <taxon>Sphingobacteriaceae</taxon>
        <taxon>Pedobacter</taxon>
    </lineage>
</organism>
<dbReference type="SUPFAM" id="SSF53474">
    <property type="entry name" value="alpha/beta-Hydrolases"/>
    <property type="match status" value="2"/>
</dbReference>
<dbReference type="InterPro" id="IPR011225">
    <property type="entry name" value="IV_sec_VirJ"/>
</dbReference>
<dbReference type="Pfam" id="PF06057">
    <property type="entry name" value="VirJ"/>
    <property type="match status" value="2"/>
</dbReference>
<keyword evidence="4" id="KW-1185">Reference proteome</keyword>
<dbReference type="EMBL" id="FWXT01000001">
    <property type="protein sequence ID" value="SMC59028.1"/>
    <property type="molecule type" value="Genomic_DNA"/>
</dbReference>
<evidence type="ECO:0000313" key="4">
    <source>
        <dbReference type="Proteomes" id="UP000192756"/>
    </source>
</evidence>
<dbReference type="RefSeq" id="WP_144008878.1">
    <property type="nucleotide sequence ID" value="NZ_FWXT01000001.1"/>
</dbReference>
<dbReference type="Gene3D" id="3.40.50.1820">
    <property type="entry name" value="alpha/beta hydrolase"/>
    <property type="match status" value="2"/>
</dbReference>
<keyword evidence="1" id="KW-0732">Signal</keyword>
<reference evidence="4" key="1">
    <citation type="submission" date="2017-04" db="EMBL/GenBank/DDBJ databases">
        <authorList>
            <person name="Varghese N."/>
            <person name="Submissions S."/>
        </authorList>
    </citation>
    <scope>NUCLEOTIDE SEQUENCE [LARGE SCALE GENOMIC DNA]</scope>
    <source>
        <strain evidence="4">DSM 12126</strain>
    </source>
</reference>
<dbReference type="PIRSF" id="PIRSF029063">
    <property type="entry name" value="IV_sec_VirJ"/>
    <property type="match status" value="1"/>
</dbReference>
<name>A0A1W2AFK9_9SPHI</name>